<dbReference type="AlphaFoldDB" id="A0A328YAQ3"/>
<dbReference type="SUPFAM" id="SSF53448">
    <property type="entry name" value="Nucleotide-diphospho-sugar transferases"/>
    <property type="match status" value="1"/>
</dbReference>
<dbReference type="InterPro" id="IPR003329">
    <property type="entry name" value="Cytidylyl_trans"/>
</dbReference>
<dbReference type="Proteomes" id="UP000248840">
    <property type="component" value="Unassembled WGS sequence"/>
</dbReference>
<accession>A0A328YAQ3</accession>
<dbReference type="EMBL" id="QLSZ01000011">
    <property type="protein sequence ID" value="RAR70253.1"/>
    <property type="molecule type" value="Genomic_DNA"/>
</dbReference>
<dbReference type="PANTHER" id="PTHR42866">
    <property type="entry name" value="3-DEOXY-MANNO-OCTULOSONATE CYTIDYLYLTRANSFERASE"/>
    <property type="match status" value="1"/>
</dbReference>
<dbReference type="OrthoDB" id="9815559at2"/>
<dbReference type="Pfam" id="PF02348">
    <property type="entry name" value="CTP_transf_3"/>
    <property type="match status" value="1"/>
</dbReference>
<reference evidence="1 2" key="1">
    <citation type="submission" date="2018-06" db="EMBL/GenBank/DDBJ databases">
        <title>Genomic Encyclopedia of Archaeal and Bacterial Type Strains, Phase II (KMG-II): from individual species to whole genera.</title>
        <authorList>
            <person name="Goeker M."/>
        </authorList>
    </citation>
    <scope>NUCLEOTIDE SEQUENCE [LARGE SCALE GENOMIC DNA]</scope>
    <source>
        <strain evidence="1 2">DSM 25663</strain>
    </source>
</reference>
<evidence type="ECO:0000313" key="2">
    <source>
        <dbReference type="Proteomes" id="UP000248840"/>
    </source>
</evidence>
<sequence>MNNKVGVVILSRYSSSRLPGKALKEIFGKKVLEYIIERVNQVFPLENIVLATSSESSDDPIASFAESNGVGLYRGSLDNVSRRFYEAAHEKGWEYAIRINGDNIFMDINLLKKVNELAITQKFDFISNVKGRTFPKGMSVEAVKMNHYESVLSLIENDENYREHVTLYLYEHDEHKKYHYILNTDLPQVAGIQMALDTQEDFDRSQQIIAQFQKAHYYYNLEEIYNIIQNTSYEK</sequence>
<evidence type="ECO:0000313" key="1">
    <source>
        <dbReference type="EMBL" id="RAR70253.1"/>
    </source>
</evidence>
<organism evidence="1 2">
    <name type="scientific">Flavobacterium aciduliphilum</name>
    <dbReference type="NCBI Taxonomy" id="1101402"/>
    <lineage>
        <taxon>Bacteria</taxon>
        <taxon>Pseudomonadati</taxon>
        <taxon>Bacteroidota</taxon>
        <taxon>Flavobacteriia</taxon>
        <taxon>Flavobacteriales</taxon>
        <taxon>Flavobacteriaceae</taxon>
        <taxon>Flavobacterium</taxon>
    </lineage>
</organism>
<name>A0A328YAQ3_9FLAO</name>
<keyword evidence="2" id="KW-1185">Reference proteome</keyword>
<dbReference type="PANTHER" id="PTHR42866:SF1">
    <property type="entry name" value="SPORE COAT POLYSACCHARIDE BIOSYNTHESIS PROTEIN SPSF"/>
    <property type="match status" value="1"/>
</dbReference>
<protein>
    <submittedName>
        <fullName evidence="1">Spore coat polysaccharide biosynthesis protein SpsF</fullName>
    </submittedName>
</protein>
<dbReference type="Gene3D" id="3.90.550.10">
    <property type="entry name" value="Spore Coat Polysaccharide Biosynthesis Protein SpsA, Chain A"/>
    <property type="match status" value="1"/>
</dbReference>
<dbReference type="RefSeq" id="WP_158527038.1">
    <property type="nucleotide sequence ID" value="NZ_QLSZ01000011.1"/>
</dbReference>
<dbReference type="GO" id="GO:0005829">
    <property type="term" value="C:cytosol"/>
    <property type="evidence" value="ECO:0007669"/>
    <property type="project" value="TreeGrafter"/>
</dbReference>
<dbReference type="InterPro" id="IPR029044">
    <property type="entry name" value="Nucleotide-diphossugar_trans"/>
</dbReference>
<gene>
    <name evidence="1" type="ORF">CLV55_11178</name>
</gene>
<comment type="caution">
    <text evidence="1">The sequence shown here is derived from an EMBL/GenBank/DDBJ whole genome shotgun (WGS) entry which is preliminary data.</text>
</comment>
<proteinExistence type="predicted"/>